<proteinExistence type="predicted"/>
<dbReference type="PANTHER" id="PTHR10658:SF11">
    <property type="entry name" value="VIBRATOR, ISOFORM B"/>
    <property type="match status" value="1"/>
</dbReference>
<dbReference type="AlphaFoldDB" id="A0AAV2PTX3"/>
<comment type="caution">
    <text evidence="2">The sequence shown here is derived from an EMBL/GenBank/DDBJ whole genome shotgun (WGS) entry which is preliminary data.</text>
</comment>
<dbReference type="GO" id="GO:0005737">
    <property type="term" value="C:cytoplasm"/>
    <property type="evidence" value="ECO:0007669"/>
    <property type="project" value="TreeGrafter"/>
</dbReference>
<dbReference type="GO" id="GO:0008525">
    <property type="term" value="F:phosphatidylcholine transporter activity"/>
    <property type="evidence" value="ECO:0007669"/>
    <property type="project" value="TreeGrafter"/>
</dbReference>
<evidence type="ECO:0000313" key="2">
    <source>
        <dbReference type="EMBL" id="CAL4065267.1"/>
    </source>
</evidence>
<sequence>NDSVTNYNIMRIQEFRVILPLTVEEYQVAQLFNVAEASKNETGGGDGVEVVKNEPFYNYPLLGGNHNEGQYTYKIYHLKKKVPAFIRLIAPNGSMEVHEKSWNAYPYCRTVISNEYMKEDFELKIETLHIPDQGTKKNVHELAGNILAKREVSYIDIANSPVSSNEYKADEDPSRFKSEKTGRGPLVGPQWWKTCDPVMTCYKLVTCNFKWRFFQSTVENFIMETEHRLFTNFHRQVFTSMDKWHGMTMEDIRYLENKTKEELDNLRPLGEVRGTVGE</sequence>
<dbReference type="FunFam" id="3.30.530.20:FF:000025">
    <property type="entry name" value="Phosphatidylinositol transfer protein beta"/>
    <property type="match status" value="1"/>
</dbReference>
<dbReference type="SUPFAM" id="SSF55961">
    <property type="entry name" value="Bet v1-like"/>
    <property type="match status" value="1"/>
</dbReference>
<dbReference type="PANTHER" id="PTHR10658">
    <property type="entry name" value="PHOSPHATIDYLINOSITOL TRANSFER PROTEIN"/>
    <property type="match status" value="1"/>
</dbReference>
<dbReference type="GO" id="GO:0008526">
    <property type="term" value="F:phosphatidylinositol transfer activity"/>
    <property type="evidence" value="ECO:0007669"/>
    <property type="project" value="TreeGrafter"/>
</dbReference>
<evidence type="ECO:0000259" key="1">
    <source>
        <dbReference type="Pfam" id="PF02121"/>
    </source>
</evidence>
<dbReference type="GO" id="GO:0031210">
    <property type="term" value="F:phosphatidylcholine binding"/>
    <property type="evidence" value="ECO:0007669"/>
    <property type="project" value="TreeGrafter"/>
</dbReference>
<keyword evidence="3" id="KW-1185">Reference proteome</keyword>
<organism evidence="2 3">
    <name type="scientific">Meganyctiphanes norvegica</name>
    <name type="common">Northern krill</name>
    <name type="synonym">Thysanopoda norvegica</name>
    <dbReference type="NCBI Taxonomy" id="48144"/>
    <lineage>
        <taxon>Eukaryota</taxon>
        <taxon>Metazoa</taxon>
        <taxon>Ecdysozoa</taxon>
        <taxon>Arthropoda</taxon>
        <taxon>Crustacea</taxon>
        <taxon>Multicrustacea</taxon>
        <taxon>Malacostraca</taxon>
        <taxon>Eumalacostraca</taxon>
        <taxon>Eucarida</taxon>
        <taxon>Euphausiacea</taxon>
        <taxon>Euphausiidae</taxon>
        <taxon>Meganyctiphanes</taxon>
    </lineage>
</organism>
<dbReference type="EMBL" id="CAXKWB010001730">
    <property type="protein sequence ID" value="CAL4065267.1"/>
    <property type="molecule type" value="Genomic_DNA"/>
</dbReference>
<evidence type="ECO:0000313" key="3">
    <source>
        <dbReference type="Proteomes" id="UP001497623"/>
    </source>
</evidence>
<feature type="domain" description="Phosphatidylinositol transfer protein N-terminal" evidence="1">
    <location>
        <begin position="10"/>
        <end position="261"/>
    </location>
</feature>
<dbReference type="InterPro" id="IPR055261">
    <property type="entry name" value="PI_transfer_N"/>
</dbReference>
<dbReference type="Gene3D" id="3.30.530.20">
    <property type="match status" value="1"/>
</dbReference>
<name>A0AAV2PTX3_MEGNR</name>
<dbReference type="InterPro" id="IPR001666">
    <property type="entry name" value="PI_transfer"/>
</dbReference>
<feature type="non-terminal residue" evidence="2">
    <location>
        <position position="1"/>
    </location>
</feature>
<dbReference type="Proteomes" id="UP001497623">
    <property type="component" value="Unassembled WGS sequence"/>
</dbReference>
<reference evidence="2 3" key="1">
    <citation type="submission" date="2024-05" db="EMBL/GenBank/DDBJ databases">
        <authorList>
            <person name="Wallberg A."/>
        </authorList>
    </citation>
    <scope>NUCLEOTIDE SEQUENCE [LARGE SCALE GENOMIC DNA]</scope>
</reference>
<protein>
    <recommendedName>
        <fullName evidence="1">Phosphatidylinositol transfer protein N-terminal domain-containing protein</fullName>
    </recommendedName>
</protein>
<dbReference type="InterPro" id="IPR023393">
    <property type="entry name" value="START-like_dom_sf"/>
</dbReference>
<gene>
    <name evidence="2" type="ORF">MNOR_LOCUS4674</name>
</gene>
<accession>A0AAV2PTX3</accession>
<dbReference type="GO" id="GO:0035091">
    <property type="term" value="F:phosphatidylinositol binding"/>
    <property type="evidence" value="ECO:0007669"/>
    <property type="project" value="TreeGrafter"/>
</dbReference>
<dbReference type="PRINTS" id="PR00391">
    <property type="entry name" value="PITRANSFER"/>
</dbReference>
<dbReference type="Pfam" id="PF02121">
    <property type="entry name" value="IP_trans"/>
    <property type="match status" value="1"/>
</dbReference>